<sequence>MSQNWTFYNAPPPTVDPNTGAETTAPGIDPSTPASITYAEYIAISNAIAAIADLQTWRTATTTTLDQIQTRLGNQSTTLHDIQTTQNDTITSIRNIELIVRNLTQQSSTTSAQSPTGADQTSTSSSSDPTTTTTSTTSSSQKPPTFTLPDKFKGKASDVEFFIREVKDAVELLGLSLPSDRHKCIWMSTLLGDGSPRQWYFSLMTGEPTVLNSFDDFVERFKDHFGDSNLNYNAEVKLKKLKQTGSAAAYASRFSELVVHVDWSESTKINQFYSGLRTTTKDYISQTHRNDRPKTFTAYKKWAVDIDNRVHEREEERKEELSSKSSSSPSKPAKTSNSHTTPSTTNSSSNSSLPPGEPMQVDATKTGKPRPKLSDEEKKRRKDLGLSSFSVPDNPDVKILNSRRFFRQAKGCQVAYLQFYDSASPHFINSFSPHSTPDSTLPLPEPPPPIGHNPLTDPDEDFSSYVPPHYRSFLDSVFKVSDFDHLPEHRHNDIEIKLEEGKTPPFVRMYRLSEQERQATVKQAWYGPVHY</sequence>
<dbReference type="AlphaFoldDB" id="A0A8H5LVP1"/>
<dbReference type="EMBL" id="JAACJM010000009">
    <property type="protein sequence ID" value="KAF5371273.1"/>
    <property type="molecule type" value="Genomic_DNA"/>
</dbReference>
<dbReference type="OrthoDB" id="3006080at2759"/>
<evidence type="ECO:0000256" key="1">
    <source>
        <dbReference type="SAM" id="MobiDB-lite"/>
    </source>
</evidence>
<reference evidence="3 4" key="1">
    <citation type="journal article" date="2020" name="ISME J.">
        <title>Uncovering the hidden diversity of litter-decomposition mechanisms in mushroom-forming fungi.</title>
        <authorList>
            <person name="Floudas D."/>
            <person name="Bentzer J."/>
            <person name="Ahren D."/>
            <person name="Johansson T."/>
            <person name="Persson P."/>
            <person name="Tunlid A."/>
        </authorList>
    </citation>
    <scope>NUCLEOTIDE SEQUENCE [LARGE SCALE GENOMIC DNA]</scope>
    <source>
        <strain evidence="3 4">CBS 291.85</strain>
    </source>
</reference>
<evidence type="ECO:0000313" key="4">
    <source>
        <dbReference type="Proteomes" id="UP000559256"/>
    </source>
</evidence>
<feature type="compositionally biased region" description="Low complexity" evidence="1">
    <location>
        <begin position="105"/>
        <end position="140"/>
    </location>
</feature>
<dbReference type="InterPro" id="IPR005162">
    <property type="entry name" value="Retrotrans_gag_dom"/>
</dbReference>
<feature type="region of interest" description="Disordered" evidence="1">
    <location>
        <begin position="105"/>
        <end position="151"/>
    </location>
</feature>
<evidence type="ECO:0000259" key="2">
    <source>
        <dbReference type="Pfam" id="PF03732"/>
    </source>
</evidence>
<feature type="compositionally biased region" description="Low complexity" evidence="1">
    <location>
        <begin position="323"/>
        <end position="352"/>
    </location>
</feature>
<name>A0A8H5LVP1_9AGAR</name>
<dbReference type="Pfam" id="PF03732">
    <property type="entry name" value="Retrotrans_gag"/>
    <property type="match status" value="1"/>
</dbReference>
<evidence type="ECO:0000313" key="3">
    <source>
        <dbReference type="EMBL" id="KAF5371273.1"/>
    </source>
</evidence>
<feature type="compositionally biased region" description="Basic and acidic residues" evidence="1">
    <location>
        <begin position="313"/>
        <end position="322"/>
    </location>
</feature>
<proteinExistence type="predicted"/>
<dbReference type="PANTHER" id="PTHR15503:SF22">
    <property type="entry name" value="TRANSPOSON TY3-I GAG POLYPROTEIN"/>
    <property type="match status" value="1"/>
</dbReference>
<dbReference type="Proteomes" id="UP000559256">
    <property type="component" value="Unassembled WGS sequence"/>
</dbReference>
<organism evidence="3 4">
    <name type="scientific">Tetrapyrgos nigripes</name>
    <dbReference type="NCBI Taxonomy" id="182062"/>
    <lineage>
        <taxon>Eukaryota</taxon>
        <taxon>Fungi</taxon>
        <taxon>Dikarya</taxon>
        <taxon>Basidiomycota</taxon>
        <taxon>Agaricomycotina</taxon>
        <taxon>Agaricomycetes</taxon>
        <taxon>Agaricomycetidae</taxon>
        <taxon>Agaricales</taxon>
        <taxon>Marasmiineae</taxon>
        <taxon>Marasmiaceae</taxon>
        <taxon>Tetrapyrgos</taxon>
    </lineage>
</organism>
<dbReference type="InterPro" id="IPR032567">
    <property type="entry name" value="RTL1-rel"/>
</dbReference>
<dbReference type="PANTHER" id="PTHR15503">
    <property type="entry name" value="LDOC1 RELATED"/>
    <property type="match status" value="1"/>
</dbReference>
<accession>A0A8H5LVP1</accession>
<keyword evidence="4" id="KW-1185">Reference proteome</keyword>
<comment type="caution">
    <text evidence="3">The sequence shown here is derived from an EMBL/GenBank/DDBJ whole genome shotgun (WGS) entry which is preliminary data.</text>
</comment>
<protein>
    <recommendedName>
        <fullName evidence="2">Retrotransposon gag domain-containing protein</fullName>
    </recommendedName>
</protein>
<gene>
    <name evidence="3" type="ORF">D9758_004303</name>
</gene>
<feature type="region of interest" description="Disordered" evidence="1">
    <location>
        <begin position="1"/>
        <end position="29"/>
    </location>
</feature>
<feature type="region of interest" description="Disordered" evidence="1">
    <location>
        <begin position="313"/>
        <end position="393"/>
    </location>
</feature>
<feature type="domain" description="Retrotransposon gag" evidence="2">
    <location>
        <begin position="193"/>
        <end position="278"/>
    </location>
</feature>